<dbReference type="EMBL" id="JAACLJ010000001">
    <property type="protein sequence ID" value="KAF4595722.1"/>
    <property type="molecule type" value="Genomic_DNA"/>
</dbReference>
<feature type="region of interest" description="Disordered" evidence="1">
    <location>
        <begin position="1"/>
        <end position="20"/>
    </location>
</feature>
<evidence type="ECO:0000256" key="1">
    <source>
        <dbReference type="SAM" id="MobiDB-lite"/>
    </source>
</evidence>
<gene>
    <name evidence="2" type="ORF">GQ602_001335</name>
</gene>
<organism evidence="2 3">
    <name type="scientific">Ophiocordyceps camponoti-floridani</name>
    <dbReference type="NCBI Taxonomy" id="2030778"/>
    <lineage>
        <taxon>Eukaryota</taxon>
        <taxon>Fungi</taxon>
        <taxon>Dikarya</taxon>
        <taxon>Ascomycota</taxon>
        <taxon>Pezizomycotina</taxon>
        <taxon>Sordariomycetes</taxon>
        <taxon>Hypocreomycetidae</taxon>
        <taxon>Hypocreales</taxon>
        <taxon>Ophiocordycipitaceae</taxon>
        <taxon>Ophiocordyceps</taxon>
    </lineage>
</organism>
<comment type="caution">
    <text evidence="2">The sequence shown here is derived from an EMBL/GenBank/DDBJ whole genome shotgun (WGS) entry which is preliminary data.</text>
</comment>
<dbReference type="AlphaFoldDB" id="A0A8H4VH05"/>
<evidence type="ECO:0000313" key="3">
    <source>
        <dbReference type="Proteomes" id="UP000562929"/>
    </source>
</evidence>
<accession>A0A8H4VH05</accession>
<name>A0A8H4VH05_9HYPO</name>
<reference evidence="2 3" key="1">
    <citation type="journal article" date="2020" name="G3 (Bethesda)">
        <title>Genetic Underpinnings of Host Manipulation by Ophiocordyceps as Revealed by Comparative Transcriptomics.</title>
        <authorList>
            <person name="Will I."/>
            <person name="Das B."/>
            <person name="Trinh T."/>
            <person name="Brachmann A."/>
            <person name="Ohm R.A."/>
            <person name="de Bekker C."/>
        </authorList>
    </citation>
    <scope>NUCLEOTIDE SEQUENCE [LARGE SCALE GENOMIC DNA]</scope>
    <source>
        <strain evidence="2 3">EC05</strain>
    </source>
</reference>
<keyword evidence="3" id="KW-1185">Reference proteome</keyword>
<feature type="compositionally biased region" description="Polar residues" evidence="1">
    <location>
        <begin position="8"/>
        <end position="17"/>
    </location>
</feature>
<sequence length="93" mass="10334">MVQDDTPHVSNAESPSRISIYETTRDGAESAVLAPKRLIVKATPLSGPACCRFREVETPERFKAAFRRVPNGLSTWRPAWDPIYDLNTGQSTT</sequence>
<evidence type="ECO:0000313" key="2">
    <source>
        <dbReference type="EMBL" id="KAF4595722.1"/>
    </source>
</evidence>
<proteinExistence type="predicted"/>
<protein>
    <submittedName>
        <fullName evidence="2">Uncharacterized protein</fullName>
    </submittedName>
</protein>
<dbReference type="Proteomes" id="UP000562929">
    <property type="component" value="Unassembled WGS sequence"/>
</dbReference>